<evidence type="ECO:0000256" key="3">
    <source>
        <dbReference type="ARBA" id="ARBA00022475"/>
    </source>
</evidence>
<evidence type="ECO:0000256" key="2">
    <source>
        <dbReference type="ARBA" id="ARBA00022448"/>
    </source>
</evidence>
<comment type="similarity">
    <text evidence="7 8">Belongs to the drug/metabolite transporter (DMT) superfamily. Small multidrug resistance (SMR) (TC 2.A.7.1) family.</text>
</comment>
<dbReference type="InterPro" id="IPR045324">
    <property type="entry name" value="Small_multidrug_res"/>
</dbReference>
<keyword evidence="11" id="KW-1185">Reference proteome</keyword>
<dbReference type="EMBL" id="JAATJE010000002">
    <property type="protein sequence ID" value="NJC34988.1"/>
    <property type="molecule type" value="Genomic_DNA"/>
</dbReference>
<reference evidence="10 11" key="1">
    <citation type="submission" date="2020-03" db="EMBL/GenBank/DDBJ databases">
        <title>Genomic Encyclopedia of Type Strains, Phase IV (KMG-IV): sequencing the most valuable type-strain genomes for metagenomic binning, comparative biology and taxonomic classification.</title>
        <authorList>
            <person name="Goeker M."/>
        </authorList>
    </citation>
    <scope>NUCLEOTIDE SEQUENCE [LARGE SCALE GENOMIC DNA]</scope>
    <source>
        <strain evidence="10 11">DSM 27651</strain>
    </source>
</reference>
<evidence type="ECO:0000256" key="9">
    <source>
        <dbReference type="SAM" id="Phobius"/>
    </source>
</evidence>
<proteinExistence type="inferred from homology"/>
<gene>
    <name evidence="10" type="ORF">GGR88_002502</name>
</gene>
<dbReference type="InterPro" id="IPR000390">
    <property type="entry name" value="Small_drug/metabolite_transptr"/>
</dbReference>
<evidence type="ECO:0000256" key="1">
    <source>
        <dbReference type="ARBA" id="ARBA00004651"/>
    </source>
</evidence>
<feature type="transmembrane region" description="Helical" evidence="9">
    <location>
        <begin position="58"/>
        <end position="79"/>
    </location>
</feature>
<sequence length="122" mass="12544">MTAWIMLGLAIALEIAATSLLKAANGFTRPAYGVASIALYAACFWLLGHAFTRIPMGIAYAIWSGVGIAAIALIGWSLFRQPLTAVQVGCIGLILAGAVGLNLATPTPSDQRVGTGVSPDQS</sequence>
<feature type="transmembrane region" description="Helical" evidence="9">
    <location>
        <begin position="31"/>
        <end position="51"/>
    </location>
</feature>
<evidence type="ECO:0000256" key="5">
    <source>
        <dbReference type="ARBA" id="ARBA00022989"/>
    </source>
</evidence>
<dbReference type="SUPFAM" id="SSF103481">
    <property type="entry name" value="Multidrug resistance efflux transporter EmrE"/>
    <property type="match status" value="1"/>
</dbReference>
<comment type="subcellular location">
    <subcellularLocation>
        <location evidence="1 8">Cell membrane</location>
        <topology evidence="1 8">Multi-pass membrane protein</topology>
    </subcellularLocation>
</comment>
<dbReference type="Gene3D" id="1.10.3730.20">
    <property type="match status" value="1"/>
</dbReference>
<feature type="transmembrane region" description="Helical" evidence="9">
    <location>
        <begin position="85"/>
        <end position="104"/>
    </location>
</feature>
<dbReference type="Pfam" id="PF00893">
    <property type="entry name" value="Multi_Drug_Res"/>
    <property type="match status" value="1"/>
</dbReference>
<keyword evidence="6 9" id="KW-0472">Membrane</keyword>
<organism evidence="10 11">
    <name type="scientific">Sphingomonas jejuensis</name>
    <dbReference type="NCBI Taxonomy" id="904715"/>
    <lineage>
        <taxon>Bacteria</taxon>
        <taxon>Pseudomonadati</taxon>
        <taxon>Pseudomonadota</taxon>
        <taxon>Alphaproteobacteria</taxon>
        <taxon>Sphingomonadales</taxon>
        <taxon>Sphingomonadaceae</taxon>
        <taxon>Sphingomonas</taxon>
    </lineage>
</organism>
<keyword evidence="2" id="KW-0813">Transport</keyword>
<dbReference type="PANTHER" id="PTHR30561:SF1">
    <property type="entry name" value="MULTIDRUG TRANSPORTER EMRE"/>
    <property type="match status" value="1"/>
</dbReference>
<protein>
    <submittedName>
        <fullName evidence="10">Small multidrug resistance pump</fullName>
    </submittedName>
</protein>
<name>A0ABX0XP56_9SPHN</name>
<evidence type="ECO:0000256" key="4">
    <source>
        <dbReference type="ARBA" id="ARBA00022692"/>
    </source>
</evidence>
<keyword evidence="3" id="KW-1003">Cell membrane</keyword>
<comment type="caution">
    <text evidence="10">The sequence shown here is derived from an EMBL/GenBank/DDBJ whole genome shotgun (WGS) entry which is preliminary data.</text>
</comment>
<evidence type="ECO:0000256" key="7">
    <source>
        <dbReference type="ARBA" id="ARBA00038032"/>
    </source>
</evidence>
<evidence type="ECO:0000256" key="8">
    <source>
        <dbReference type="RuleBase" id="RU003942"/>
    </source>
</evidence>
<keyword evidence="4 8" id="KW-0812">Transmembrane</keyword>
<evidence type="ECO:0000313" key="10">
    <source>
        <dbReference type="EMBL" id="NJC34988.1"/>
    </source>
</evidence>
<evidence type="ECO:0000256" key="6">
    <source>
        <dbReference type="ARBA" id="ARBA00023136"/>
    </source>
</evidence>
<accession>A0ABX0XP56</accession>
<dbReference type="InterPro" id="IPR037185">
    <property type="entry name" value="EmrE-like"/>
</dbReference>
<dbReference type="RefSeq" id="WP_167955472.1">
    <property type="nucleotide sequence ID" value="NZ_JAATJE010000002.1"/>
</dbReference>
<evidence type="ECO:0000313" key="11">
    <source>
        <dbReference type="Proteomes" id="UP000734218"/>
    </source>
</evidence>
<dbReference type="Proteomes" id="UP000734218">
    <property type="component" value="Unassembled WGS sequence"/>
</dbReference>
<keyword evidence="5 9" id="KW-1133">Transmembrane helix</keyword>
<dbReference type="PANTHER" id="PTHR30561">
    <property type="entry name" value="SMR FAMILY PROTON-DEPENDENT DRUG EFFLUX TRANSPORTER SUGE"/>
    <property type="match status" value="1"/>
</dbReference>